<evidence type="ECO:0000313" key="2">
    <source>
        <dbReference type="EMBL" id="CAL6020851.1"/>
    </source>
</evidence>
<name>A0AA86PH84_9EUKA</name>
<evidence type="ECO:0000313" key="3">
    <source>
        <dbReference type="Proteomes" id="UP001642409"/>
    </source>
</evidence>
<keyword evidence="3" id="KW-1185">Reference proteome</keyword>
<evidence type="ECO:0000313" key="1">
    <source>
        <dbReference type="EMBL" id="CAI9937203.1"/>
    </source>
</evidence>
<organism evidence="1">
    <name type="scientific">Hexamita inflata</name>
    <dbReference type="NCBI Taxonomy" id="28002"/>
    <lineage>
        <taxon>Eukaryota</taxon>
        <taxon>Metamonada</taxon>
        <taxon>Diplomonadida</taxon>
        <taxon>Hexamitidae</taxon>
        <taxon>Hexamitinae</taxon>
        <taxon>Hexamita</taxon>
    </lineage>
</organism>
<reference evidence="1" key="1">
    <citation type="submission" date="2023-06" db="EMBL/GenBank/DDBJ databases">
        <authorList>
            <person name="Kurt Z."/>
        </authorList>
    </citation>
    <scope>NUCLEOTIDE SEQUENCE</scope>
</reference>
<protein>
    <submittedName>
        <fullName evidence="2">Hypothetical_protein</fullName>
    </submittedName>
</protein>
<dbReference type="EMBL" id="CAXDID020000087">
    <property type="protein sequence ID" value="CAL6020851.1"/>
    <property type="molecule type" value="Genomic_DNA"/>
</dbReference>
<reference evidence="2 3" key="2">
    <citation type="submission" date="2024-07" db="EMBL/GenBank/DDBJ databases">
        <authorList>
            <person name="Akdeniz Z."/>
        </authorList>
    </citation>
    <scope>NUCLEOTIDE SEQUENCE [LARGE SCALE GENOMIC DNA]</scope>
</reference>
<gene>
    <name evidence="1" type="ORF">HINF_LOCUS24848</name>
    <name evidence="2" type="ORF">HINF_LOCUS27872</name>
</gene>
<comment type="caution">
    <text evidence="1">The sequence shown here is derived from an EMBL/GenBank/DDBJ whole genome shotgun (WGS) entry which is preliminary data.</text>
</comment>
<sequence length="145" mass="16744">MIDNKQLVKQVSVKYQLINKSRIIRRFSEKYLLFFSFFQDIKPGNWTGLRINPGFFQPQSTHHVLKFNCIIPLSTPPQQMQVMIFTLQVQAQGPLCGRGFVQDGSFCVCQMKLSSDGSQCVNSCYEANEMFRENVKNDEQINIHS</sequence>
<dbReference type="EMBL" id="CATOUU010000644">
    <property type="protein sequence ID" value="CAI9937203.1"/>
    <property type="molecule type" value="Genomic_DNA"/>
</dbReference>
<accession>A0AA86PH84</accession>
<proteinExistence type="predicted"/>
<dbReference type="AlphaFoldDB" id="A0AA86PH84"/>
<dbReference type="Proteomes" id="UP001642409">
    <property type="component" value="Unassembled WGS sequence"/>
</dbReference>